<evidence type="ECO:0000313" key="2">
    <source>
        <dbReference type="Proteomes" id="UP000309488"/>
    </source>
</evidence>
<name>A0A4V5P070_9SPHI</name>
<sequence>MTLKTIIMTTVVLLFSITDIKAQNACPLNFGSKQLEKAKHDIKNWNGKIIACDVEVIQVEKGYQSKPYYKVKLEDGGQFWVGSLVTSGYEKTSAKLRLLGYFSLVDKDDIGNKFNKDGFHILSFVVIDLATKQMAMFPGSDKQVKEWMNGTVPVGQK</sequence>
<reference evidence="1 2" key="1">
    <citation type="submission" date="2019-04" db="EMBL/GenBank/DDBJ databases">
        <title>Pedobacter sp. RP-3-22 sp. nov., isolated from Arctic soil.</title>
        <authorList>
            <person name="Dahal R.H."/>
            <person name="Kim D.-U."/>
        </authorList>
    </citation>
    <scope>NUCLEOTIDE SEQUENCE [LARGE SCALE GENOMIC DNA]</scope>
    <source>
        <strain evidence="1 2">RP-3-22</strain>
    </source>
</reference>
<protein>
    <submittedName>
        <fullName evidence="1">Uncharacterized protein</fullName>
    </submittedName>
</protein>
<dbReference type="Proteomes" id="UP000309488">
    <property type="component" value="Unassembled WGS sequence"/>
</dbReference>
<keyword evidence="2" id="KW-1185">Reference proteome</keyword>
<gene>
    <name evidence="1" type="ORF">FA048_11570</name>
</gene>
<dbReference type="RefSeq" id="WP_136840991.1">
    <property type="nucleotide sequence ID" value="NZ_SWBR01000002.1"/>
</dbReference>
<accession>A0A4V5P070</accession>
<dbReference type="EMBL" id="SWBR01000002">
    <property type="protein sequence ID" value="TKC10802.1"/>
    <property type="molecule type" value="Genomic_DNA"/>
</dbReference>
<organism evidence="1 2">
    <name type="scientific">Pedobacter polaris</name>
    <dbReference type="NCBI Taxonomy" id="2571273"/>
    <lineage>
        <taxon>Bacteria</taxon>
        <taxon>Pseudomonadati</taxon>
        <taxon>Bacteroidota</taxon>
        <taxon>Sphingobacteriia</taxon>
        <taxon>Sphingobacteriales</taxon>
        <taxon>Sphingobacteriaceae</taxon>
        <taxon>Pedobacter</taxon>
    </lineage>
</organism>
<proteinExistence type="predicted"/>
<dbReference type="OrthoDB" id="977542at2"/>
<comment type="caution">
    <text evidence="1">The sequence shown here is derived from an EMBL/GenBank/DDBJ whole genome shotgun (WGS) entry which is preliminary data.</text>
</comment>
<dbReference type="AlphaFoldDB" id="A0A4V5P070"/>
<evidence type="ECO:0000313" key="1">
    <source>
        <dbReference type="EMBL" id="TKC10802.1"/>
    </source>
</evidence>